<name>A0A0E9Q9I0_ANGAN</name>
<proteinExistence type="predicted"/>
<protein>
    <submittedName>
        <fullName evidence="1">Uncharacterized protein</fullName>
    </submittedName>
</protein>
<sequence>MGDYVRNFNVRFLSSLSFRVERYLCEVNFFFIGLT</sequence>
<organism evidence="1">
    <name type="scientific">Anguilla anguilla</name>
    <name type="common">European freshwater eel</name>
    <name type="synonym">Muraena anguilla</name>
    <dbReference type="NCBI Taxonomy" id="7936"/>
    <lineage>
        <taxon>Eukaryota</taxon>
        <taxon>Metazoa</taxon>
        <taxon>Chordata</taxon>
        <taxon>Craniata</taxon>
        <taxon>Vertebrata</taxon>
        <taxon>Euteleostomi</taxon>
        <taxon>Actinopterygii</taxon>
        <taxon>Neopterygii</taxon>
        <taxon>Teleostei</taxon>
        <taxon>Anguilliformes</taxon>
        <taxon>Anguillidae</taxon>
        <taxon>Anguilla</taxon>
    </lineage>
</organism>
<dbReference type="EMBL" id="GBXM01095183">
    <property type="protein sequence ID" value="JAH13394.1"/>
    <property type="molecule type" value="Transcribed_RNA"/>
</dbReference>
<reference evidence="1" key="1">
    <citation type="submission" date="2014-11" db="EMBL/GenBank/DDBJ databases">
        <authorList>
            <person name="Amaro Gonzalez C."/>
        </authorList>
    </citation>
    <scope>NUCLEOTIDE SEQUENCE</scope>
</reference>
<reference evidence="1" key="2">
    <citation type="journal article" date="2015" name="Fish Shellfish Immunol.">
        <title>Early steps in the European eel (Anguilla anguilla)-Vibrio vulnificus interaction in the gills: Role of the RtxA13 toxin.</title>
        <authorList>
            <person name="Callol A."/>
            <person name="Pajuelo D."/>
            <person name="Ebbesson L."/>
            <person name="Teles M."/>
            <person name="MacKenzie S."/>
            <person name="Amaro C."/>
        </authorList>
    </citation>
    <scope>NUCLEOTIDE SEQUENCE</scope>
</reference>
<dbReference type="AlphaFoldDB" id="A0A0E9Q9I0"/>
<accession>A0A0E9Q9I0</accession>
<evidence type="ECO:0000313" key="1">
    <source>
        <dbReference type="EMBL" id="JAH13394.1"/>
    </source>
</evidence>